<dbReference type="EMBL" id="CM037155">
    <property type="protein sequence ID" value="KAH7848104.1"/>
    <property type="molecule type" value="Genomic_DNA"/>
</dbReference>
<name>A0ACB7Y3T5_9ERIC</name>
<proteinExistence type="predicted"/>
<dbReference type="Proteomes" id="UP000828048">
    <property type="component" value="Chromosome 5"/>
</dbReference>
<keyword evidence="2" id="KW-1185">Reference proteome</keyword>
<evidence type="ECO:0000313" key="2">
    <source>
        <dbReference type="Proteomes" id="UP000828048"/>
    </source>
</evidence>
<sequence length="280" mass="31582">MLSSRRVRGVDGGWIPVIGNRNRDEGGKIHRTRLSYGDETIFTLFIDNLPEDVSHSWLKKLFSNYGVVIAAFIPEKRSKVTGRKFGFIRYNCSISAEELDKWGNVEKSHEKATLNIIAAGNGWLNRSVVAKSFKRIKVEELKTEIAKENICDIHIRSMGGRNFLLSFSDTTRRDTVIKETLMQRWFSEITPWNGEPASLERCVWLSCSGRVLIATESSSIIDERISLEGDERSPDISSENSDFADIDSLVEESLVGKAENTKVTAFGEDDDHMDNNKTKG</sequence>
<gene>
    <name evidence="1" type="ORF">Vadar_033833</name>
</gene>
<protein>
    <submittedName>
        <fullName evidence="1">Uncharacterized protein</fullName>
    </submittedName>
</protein>
<organism evidence="1 2">
    <name type="scientific">Vaccinium darrowii</name>
    <dbReference type="NCBI Taxonomy" id="229202"/>
    <lineage>
        <taxon>Eukaryota</taxon>
        <taxon>Viridiplantae</taxon>
        <taxon>Streptophyta</taxon>
        <taxon>Embryophyta</taxon>
        <taxon>Tracheophyta</taxon>
        <taxon>Spermatophyta</taxon>
        <taxon>Magnoliopsida</taxon>
        <taxon>eudicotyledons</taxon>
        <taxon>Gunneridae</taxon>
        <taxon>Pentapetalae</taxon>
        <taxon>asterids</taxon>
        <taxon>Ericales</taxon>
        <taxon>Ericaceae</taxon>
        <taxon>Vaccinioideae</taxon>
        <taxon>Vaccinieae</taxon>
        <taxon>Vaccinium</taxon>
    </lineage>
</organism>
<reference evidence="1 2" key="1">
    <citation type="journal article" date="2021" name="Hortic Res">
        <title>High-quality reference genome and annotation aids understanding of berry development for evergreen blueberry (Vaccinium darrowii).</title>
        <authorList>
            <person name="Yu J."/>
            <person name="Hulse-Kemp A.M."/>
            <person name="Babiker E."/>
            <person name="Staton M."/>
        </authorList>
    </citation>
    <scope>NUCLEOTIDE SEQUENCE [LARGE SCALE GENOMIC DNA]</scope>
    <source>
        <strain evidence="2">cv. NJ 8807/NJ 8810</strain>
        <tissue evidence="1">Young leaf</tissue>
    </source>
</reference>
<accession>A0ACB7Y3T5</accession>
<evidence type="ECO:0000313" key="1">
    <source>
        <dbReference type="EMBL" id="KAH7848104.1"/>
    </source>
</evidence>
<comment type="caution">
    <text evidence="1">The sequence shown here is derived from an EMBL/GenBank/DDBJ whole genome shotgun (WGS) entry which is preliminary data.</text>
</comment>